<evidence type="ECO:0000313" key="3">
    <source>
        <dbReference type="Proteomes" id="UP000197418"/>
    </source>
</evidence>
<accession>A0A218P7L3</accession>
<proteinExistence type="predicted"/>
<dbReference type="Gene3D" id="3.30.460.10">
    <property type="entry name" value="Beta Polymerase, domain 2"/>
    <property type="match status" value="1"/>
</dbReference>
<dbReference type="GeneID" id="33315666"/>
<reference evidence="2 3" key="1">
    <citation type="submission" date="2016-04" db="EMBL/GenBank/DDBJ databases">
        <title>Complete genome sequence of Thermococcus pacificus type strain P4.</title>
        <authorList>
            <person name="Oger P.M."/>
        </authorList>
    </citation>
    <scope>NUCLEOTIDE SEQUENCE [LARGE SCALE GENOMIC DNA]</scope>
    <source>
        <strain evidence="2 3">P-4</strain>
    </source>
</reference>
<keyword evidence="2" id="KW-0808">Transferase</keyword>
<sequence length="106" mass="12407">MKEKELIKKTVVEVCRELGIELGEVILFGSRARGDFRKDSDWDILLVTERELSWRERLRLSGEIRKRLAKKGMPIDVLIISREKLERLKNDPGYVYSYALSEGIRV</sequence>
<dbReference type="KEGG" id="tpaf:A3L08_05310"/>
<dbReference type="GO" id="GO:0016779">
    <property type="term" value="F:nucleotidyltransferase activity"/>
    <property type="evidence" value="ECO:0007669"/>
    <property type="project" value="InterPro"/>
</dbReference>
<organism evidence="2 3">
    <name type="scientific">Thermococcus pacificus</name>
    <dbReference type="NCBI Taxonomy" id="71998"/>
    <lineage>
        <taxon>Archaea</taxon>
        <taxon>Methanobacteriati</taxon>
        <taxon>Methanobacteriota</taxon>
        <taxon>Thermococci</taxon>
        <taxon>Thermococcales</taxon>
        <taxon>Thermococcaceae</taxon>
        <taxon>Thermococcus</taxon>
    </lineage>
</organism>
<evidence type="ECO:0000313" key="2">
    <source>
        <dbReference type="EMBL" id="ASJ06775.1"/>
    </source>
</evidence>
<dbReference type="OrthoDB" id="9287at2157"/>
<dbReference type="InterPro" id="IPR052548">
    <property type="entry name" value="Type_VII_TA_antitoxin"/>
</dbReference>
<name>A0A218P7L3_9EURY</name>
<dbReference type="CDD" id="cd05403">
    <property type="entry name" value="NT_KNTase_like"/>
    <property type="match status" value="1"/>
</dbReference>
<dbReference type="InterPro" id="IPR043519">
    <property type="entry name" value="NT_sf"/>
</dbReference>
<dbReference type="InterPro" id="IPR002934">
    <property type="entry name" value="Polymerase_NTP_transf_dom"/>
</dbReference>
<dbReference type="RefSeq" id="WP_088854026.1">
    <property type="nucleotide sequence ID" value="NZ_CP015102.1"/>
</dbReference>
<dbReference type="SUPFAM" id="SSF81301">
    <property type="entry name" value="Nucleotidyltransferase"/>
    <property type="match status" value="1"/>
</dbReference>
<dbReference type="PANTHER" id="PTHR33933:SF3">
    <property type="entry name" value="PROTEIN ADENYLYLTRANSFERASE MJ0604-RELATED"/>
    <property type="match status" value="1"/>
</dbReference>
<gene>
    <name evidence="2" type="ORF">A3L08_05310</name>
</gene>
<protein>
    <submittedName>
        <fullName evidence="2">Nucleotidyltransferase</fullName>
    </submittedName>
</protein>
<dbReference type="EMBL" id="CP015102">
    <property type="protein sequence ID" value="ASJ06775.1"/>
    <property type="molecule type" value="Genomic_DNA"/>
</dbReference>
<evidence type="ECO:0000259" key="1">
    <source>
        <dbReference type="Pfam" id="PF01909"/>
    </source>
</evidence>
<keyword evidence="3" id="KW-1185">Reference proteome</keyword>
<feature type="domain" description="Polymerase nucleotidyl transferase" evidence="1">
    <location>
        <begin position="10"/>
        <end position="93"/>
    </location>
</feature>
<dbReference type="Proteomes" id="UP000197418">
    <property type="component" value="Chromosome"/>
</dbReference>
<dbReference type="AlphaFoldDB" id="A0A218P7L3"/>
<dbReference type="Pfam" id="PF01909">
    <property type="entry name" value="NTP_transf_2"/>
    <property type="match status" value="1"/>
</dbReference>
<dbReference type="PANTHER" id="PTHR33933">
    <property type="entry name" value="NUCLEOTIDYLTRANSFERASE"/>
    <property type="match status" value="1"/>
</dbReference>